<name>A0A844Y2Y3_9SPHN</name>
<comment type="caution">
    <text evidence="2">The sequence shown here is derived from an EMBL/GenBank/DDBJ whole genome shotgun (WGS) entry which is preliminary data.</text>
</comment>
<proteinExistence type="predicted"/>
<feature type="region of interest" description="Disordered" evidence="1">
    <location>
        <begin position="1"/>
        <end position="48"/>
    </location>
</feature>
<evidence type="ECO:0000256" key="1">
    <source>
        <dbReference type="SAM" id="MobiDB-lite"/>
    </source>
</evidence>
<reference evidence="2 3" key="1">
    <citation type="submission" date="2019-12" db="EMBL/GenBank/DDBJ databases">
        <title>Genomic-based taxomic classification of the family Erythrobacteraceae.</title>
        <authorList>
            <person name="Xu L."/>
        </authorList>
    </citation>
    <scope>NUCLEOTIDE SEQUENCE [LARGE SCALE GENOMIC DNA]</scope>
    <source>
        <strain evidence="2 3">JCM 17468</strain>
    </source>
</reference>
<dbReference type="RefSeq" id="WP_160659537.1">
    <property type="nucleotide sequence ID" value="NZ_BAABDV010000001.1"/>
</dbReference>
<sequence>MEDEGETEGEVLGHRSDPDEIDTELSDKLVERDKRDGIGEPTINLPPD</sequence>
<evidence type="ECO:0000313" key="3">
    <source>
        <dbReference type="Proteomes" id="UP000430272"/>
    </source>
</evidence>
<organism evidence="2 3">
    <name type="scientific">Qipengyuania pelagi</name>
    <dbReference type="NCBI Taxonomy" id="994320"/>
    <lineage>
        <taxon>Bacteria</taxon>
        <taxon>Pseudomonadati</taxon>
        <taxon>Pseudomonadota</taxon>
        <taxon>Alphaproteobacteria</taxon>
        <taxon>Sphingomonadales</taxon>
        <taxon>Erythrobacteraceae</taxon>
        <taxon>Qipengyuania</taxon>
    </lineage>
</organism>
<gene>
    <name evidence="2" type="ORF">GRI47_00905</name>
</gene>
<dbReference type="AlphaFoldDB" id="A0A844Y2Y3"/>
<dbReference type="Proteomes" id="UP000430272">
    <property type="component" value="Unassembled WGS sequence"/>
</dbReference>
<feature type="compositionally biased region" description="Basic and acidic residues" evidence="1">
    <location>
        <begin position="25"/>
        <end position="38"/>
    </location>
</feature>
<evidence type="ECO:0000313" key="2">
    <source>
        <dbReference type="EMBL" id="MXO52565.1"/>
    </source>
</evidence>
<accession>A0A844Y2Y3</accession>
<dbReference type="EMBL" id="WTYD01000001">
    <property type="protein sequence ID" value="MXO52565.1"/>
    <property type="molecule type" value="Genomic_DNA"/>
</dbReference>
<protein>
    <submittedName>
        <fullName evidence="2">Uncharacterized protein</fullName>
    </submittedName>
</protein>
<dbReference type="OrthoDB" id="7433461at2"/>
<keyword evidence="3" id="KW-1185">Reference proteome</keyword>